<feature type="region of interest" description="Disordered" evidence="2">
    <location>
        <begin position="37"/>
        <end position="63"/>
    </location>
</feature>
<name>A0A813TVB2_9BILA</name>
<comment type="caution">
    <text evidence="3">The sequence shown here is derived from an EMBL/GenBank/DDBJ whole genome shotgun (WGS) entry which is preliminary data.</text>
</comment>
<accession>A0A813TVB2</accession>
<evidence type="ECO:0000313" key="5">
    <source>
        <dbReference type="Proteomes" id="UP000663829"/>
    </source>
</evidence>
<keyword evidence="1" id="KW-0175">Coiled coil</keyword>
<organism evidence="3 5">
    <name type="scientific">Didymodactylos carnosus</name>
    <dbReference type="NCBI Taxonomy" id="1234261"/>
    <lineage>
        <taxon>Eukaryota</taxon>
        <taxon>Metazoa</taxon>
        <taxon>Spiralia</taxon>
        <taxon>Gnathifera</taxon>
        <taxon>Rotifera</taxon>
        <taxon>Eurotatoria</taxon>
        <taxon>Bdelloidea</taxon>
        <taxon>Philodinida</taxon>
        <taxon>Philodinidae</taxon>
        <taxon>Didymodactylos</taxon>
    </lineage>
</organism>
<proteinExistence type="predicted"/>
<dbReference type="Proteomes" id="UP000681722">
    <property type="component" value="Unassembled WGS sequence"/>
</dbReference>
<evidence type="ECO:0000256" key="1">
    <source>
        <dbReference type="SAM" id="Coils"/>
    </source>
</evidence>
<dbReference type="EMBL" id="CAJNOQ010000595">
    <property type="protein sequence ID" value="CAF0818829.1"/>
    <property type="molecule type" value="Genomic_DNA"/>
</dbReference>
<dbReference type="AlphaFoldDB" id="A0A813TVB2"/>
<dbReference type="Proteomes" id="UP000663829">
    <property type="component" value="Unassembled WGS sequence"/>
</dbReference>
<feature type="coiled-coil region" evidence="1">
    <location>
        <begin position="6"/>
        <end position="33"/>
    </location>
</feature>
<reference evidence="3" key="1">
    <citation type="submission" date="2021-02" db="EMBL/GenBank/DDBJ databases">
        <authorList>
            <person name="Nowell W R."/>
        </authorList>
    </citation>
    <scope>NUCLEOTIDE SEQUENCE</scope>
</reference>
<keyword evidence="5" id="KW-1185">Reference proteome</keyword>
<evidence type="ECO:0000256" key="2">
    <source>
        <dbReference type="SAM" id="MobiDB-lite"/>
    </source>
</evidence>
<sequence length="118" mass="13762">MNVYHRVISEEQIAQFEDENDELSRQNDFFMTEEGESVLLGDDDKSNDQTNNNKNYDDDDIENDAKNILNDMVDLIENEKLHMKPRIEVFEGRFIVANGNDEGAELFLPEEDFEKKAI</sequence>
<evidence type="ECO:0000313" key="4">
    <source>
        <dbReference type="EMBL" id="CAF3605134.1"/>
    </source>
</evidence>
<gene>
    <name evidence="3" type="ORF">GPM918_LOCUS4436</name>
    <name evidence="4" type="ORF">SRO942_LOCUS4437</name>
</gene>
<dbReference type="EMBL" id="CAJOBC010000595">
    <property type="protein sequence ID" value="CAF3605134.1"/>
    <property type="molecule type" value="Genomic_DNA"/>
</dbReference>
<protein>
    <submittedName>
        <fullName evidence="3">Uncharacterized protein</fullName>
    </submittedName>
</protein>
<evidence type="ECO:0000313" key="3">
    <source>
        <dbReference type="EMBL" id="CAF0818829.1"/>
    </source>
</evidence>